<proteinExistence type="predicted"/>
<dbReference type="RefSeq" id="XP_006814414.1">
    <property type="nucleotide sequence ID" value="XM_006814351.1"/>
</dbReference>
<feature type="non-terminal residue" evidence="3">
    <location>
        <position position="1"/>
    </location>
</feature>
<evidence type="ECO:0000313" key="3">
    <source>
        <dbReference type="RefSeq" id="XP_006814414.1"/>
    </source>
</evidence>
<name>A0ABM0M323_SACKO</name>
<feature type="compositionally biased region" description="Acidic residues" evidence="1">
    <location>
        <begin position="59"/>
        <end position="68"/>
    </location>
</feature>
<gene>
    <name evidence="3" type="primary">LOC102802294</name>
</gene>
<protein>
    <submittedName>
        <fullName evidence="3">U2 snRNP-associated SURP motif-containing protein-like</fullName>
    </submittedName>
</protein>
<accession>A0ABM0M323</accession>
<feature type="region of interest" description="Disordered" evidence="1">
    <location>
        <begin position="45"/>
        <end position="106"/>
    </location>
</feature>
<organism evidence="2 3">
    <name type="scientific">Saccoglossus kowalevskii</name>
    <name type="common">Acorn worm</name>
    <dbReference type="NCBI Taxonomy" id="10224"/>
    <lineage>
        <taxon>Eukaryota</taxon>
        <taxon>Metazoa</taxon>
        <taxon>Hemichordata</taxon>
        <taxon>Enteropneusta</taxon>
        <taxon>Harrimaniidae</taxon>
        <taxon>Saccoglossus</taxon>
    </lineage>
</organism>
<feature type="compositionally biased region" description="Acidic residues" evidence="1">
    <location>
        <begin position="76"/>
        <end position="87"/>
    </location>
</feature>
<evidence type="ECO:0000313" key="2">
    <source>
        <dbReference type="Proteomes" id="UP000694865"/>
    </source>
</evidence>
<sequence>QLCSFVHLVKEENLDGSPLDEKVPKIAPSRWETVDESELEAQAMTTSKWDMLEHKKEEDEIEQEEEKQESEHEENACEEEEAEAEPDSPDRENSSSSLKMTEMSEGRRAKLREIEVSFILSQLDLSCLLSC</sequence>
<dbReference type="Proteomes" id="UP000694865">
    <property type="component" value="Unplaced"/>
</dbReference>
<keyword evidence="2" id="KW-1185">Reference proteome</keyword>
<evidence type="ECO:0000256" key="1">
    <source>
        <dbReference type="SAM" id="MobiDB-lite"/>
    </source>
</evidence>
<dbReference type="GeneID" id="102802294"/>
<reference evidence="3" key="1">
    <citation type="submission" date="2025-08" db="UniProtKB">
        <authorList>
            <consortium name="RefSeq"/>
        </authorList>
    </citation>
    <scope>IDENTIFICATION</scope>
    <source>
        <tissue evidence="3">Testes</tissue>
    </source>
</reference>